<feature type="region of interest" description="Disordered" evidence="1">
    <location>
        <begin position="478"/>
        <end position="506"/>
    </location>
</feature>
<dbReference type="AlphaFoldDB" id="A0A3D8SGZ8"/>
<feature type="region of interest" description="Disordered" evidence="1">
    <location>
        <begin position="200"/>
        <end position="229"/>
    </location>
</feature>
<evidence type="ECO:0000313" key="2">
    <source>
        <dbReference type="EMBL" id="RDW85573.1"/>
    </source>
</evidence>
<feature type="region of interest" description="Disordered" evidence="1">
    <location>
        <begin position="123"/>
        <end position="144"/>
    </location>
</feature>
<feature type="region of interest" description="Disordered" evidence="1">
    <location>
        <begin position="246"/>
        <end position="280"/>
    </location>
</feature>
<evidence type="ECO:0000256" key="1">
    <source>
        <dbReference type="SAM" id="MobiDB-lite"/>
    </source>
</evidence>
<dbReference type="EMBL" id="PDLN01000005">
    <property type="protein sequence ID" value="RDW85573.1"/>
    <property type="molecule type" value="Genomic_DNA"/>
</dbReference>
<feature type="compositionally biased region" description="Basic and acidic residues" evidence="1">
    <location>
        <begin position="201"/>
        <end position="212"/>
    </location>
</feature>
<name>A0A3D8SGZ8_9HELO</name>
<comment type="caution">
    <text evidence="2">The sequence shown here is derived from an EMBL/GenBank/DDBJ whole genome shotgun (WGS) entry which is preliminary data.</text>
</comment>
<feature type="compositionally biased region" description="Polar residues" evidence="1">
    <location>
        <begin position="259"/>
        <end position="268"/>
    </location>
</feature>
<feature type="compositionally biased region" description="Low complexity" evidence="1">
    <location>
        <begin position="128"/>
        <end position="139"/>
    </location>
</feature>
<dbReference type="Proteomes" id="UP000256328">
    <property type="component" value="Unassembled WGS sequence"/>
</dbReference>
<keyword evidence="3" id="KW-1185">Reference proteome</keyword>
<organism evidence="2 3">
    <name type="scientific">Coleophoma crateriformis</name>
    <dbReference type="NCBI Taxonomy" id="565419"/>
    <lineage>
        <taxon>Eukaryota</taxon>
        <taxon>Fungi</taxon>
        <taxon>Dikarya</taxon>
        <taxon>Ascomycota</taxon>
        <taxon>Pezizomycotina</taxon>
        <taxon>Leotiomycetes</taxon>
        <taxon>Helotiales</taxon>
        <taxon>Dermateaceae</taxon>
        <taxon>Coleophoma</taxon>
    </lineage>
</organism>
<sequence length="506" mass="55775">MADQLLPYYIRSPALSNATNSSIQKTPPGMVANPRRLSGNTDAEPPEIDLNDCTSLSSMQCSPPSLLDETTFLAVENERPETDLHAYSQGQALYKASESSSIETNPSWLSHTPRQSPVAVLHGGAEISPSRPSRASNSSIETNPLSLADTPRLLLNDGVPKGDLGGSSAVIIDHPDDRAERSSDDLEHFPNFSGHVATDLAEGHEKSDRRDSAIAPPPDSGNTLPTPFASGGMSLGYSASLHGASDQYLHSDRGDPDSQDSGSGTQLYGTCPQLATHGNHNIPATRHAEALSRELGKYWCFQRDQHDKVWRHVMSDRVLPKSRATPLKVQAWVLAWLFMCYSRPGDGNHSQGIDCDRIRVVASILKKGNKLLRTEEDGDLNRRVEILKVQDPKLREALATSVSEHGEWLQKLTWNGSSIRGRPEFYELYRDIETAQAPYYLKYISRMLVVDILDARANLGTTDKLLAVIFEKAKKTQRLNRRESQKNENPELGTYTPSQMSPAELS</sequence>
<dbReference type="OrthoDB" id="10299579at2759"/>
<feature type="region of interest" description="Disordered" evidence="1">
    <location>
        <begin position="18"/>
        <end position="49"/>
    </location>
</feature>
<protein>
    <submittedName>
        <fullName evidence="2">Uncharacterized protein</fullName>
    </submittedName>
</protein>
<proteinExistence type="predicted"/>
<reference evidence="2 3" key="1">
    <citation type="journal article" date="2018" name="IMA Fungus">
        <title>IMA Genome-F 9: Draft genome sequence of Annulohypoxylon stygium, Aspergillus mulundensis, Berkeleyomyces basicola (syn. Thielaviopsis basicola), Ceratocystis smalleyi, two Cercospora beticola strains, Coleophoma cylindrospora, Fusarium fracticaudum, Phialophora cf. hyalina, and Morchella septimelata.</title>
        <authorList>
            <person name="Wingfield B.D."/>
            <person name="Bills G.F."/>
            <person name="Dong Y."/>
            <person name="Huang W."/>
            <person name="Nel W.J."/>
            <person name="Swalarsk-Parry B.S."/>
            <person name="Vaghefi N."/>
            <person name="Wilken P.M."/>
            <person name="An Z."/>
            <person name="de Beer Z.W."/>
            <person name="De Vos L."/>
            <person name="Chen L."/>
            <person name="Duong T.A."/>
            <person name="Gao Y."/>
            <person name="Hammerbacher A."/>
            <person name="Kikkert J.R."/>
            <person name="Li Y."/>
            <person name="Li H."/>
            <person name="Li K."/>
            <person name="Li Q."/>
            <person name="Liu X."/>
            <person name="Ma X."/>
            <person name="Naidoo K."/>
            <person name="Pethybridge S.J."/>
            <person name="Sun J."/>
            <person name="Steenkamp E.T."/>
            <person name="van der Nest M.A."/>
            <person name="van Wyk S."/>
            <person name="Wingfield M.J."/>
            <person name="Xiong C."/>
            <person name="Yue Q."/>
            <person name="Zhang X."/>
        </authorList>
    </citation>
    <scope>NUCLEOTIDE SEQUENCE [LARGE SCALE GENOMIC DNA]</scope>
    <source>
        <strain evidence="2 3">BP5796</strain>
    </source>
</reference>
<feature type="compositionally biased region" description="Basic and acidic residues" evidence="1">
    <location>
        <begin position="480"/>
        <end position="489"/>
    </location>
</feature>
<accession>A0A3D8SGZ8</accession>
<feature type="compositionally biased region" description="Polar residues" evidence="1">
    <location>
        <begin position="495"/>
        <end position="506"/>
    </location>
</feature>
<evidence type="ECO:0000313" key="3">
    <source>
        <dbReference type="Proteomes" id="UP000256328"/>
    </source>
</evidence>
<gene>
    <name evidence="2" type="ORF">BP5796_03898</name>
</gene>